<protein>
    <submittedName>
        <fullName evidence="1">Uncharacterized protein</fullName>
    </submittedName>
</protein>
<name>A0ACC2GHP2_DALPE</name>
<evidence type="ECO:0000313" key="1">
    <source>
        <dbReference type="EMBL" id="KAJ8003174.1"/>
    </source>
</evidence>
<dbReference type="Proteomes" id="UP001157502">
    <property type="component" value="Chromosome 13"/>
</dbReference>
<accession>A0ACC2GHP2</accession>
<keyword evidence="2" id="KW-1185">Reference proteome</keyword>
<comment type="caution">
    <text evidence="1">The sequence shown here is derived from an EMBL/GenBank/DDBJ whole genome shotgun (WGS) entry which is preliminary data.</text>
</comment>
<proteinExistence type="predicted"/>
<dbReference type="EMBL" id="CM055740">
    <property type="protein sequence ID" value="KAJ8003174.1"/>
    <property type="molecule type" value="Genomic_DNA"/>
</dbReference>
<reference evidence="1" key="1">
    <citation type="submission" date="2021-05" db="EMBL/GenBank/DDBJ databases">
        <authorList>
            <person name="Pan Q."/>
            <person name="Jouanno E."/>
            <person name="Zahm M."/>
            <person name="Klopp C."/>
            <person name="Cabau C."/>
            <person name="Louis A."/>
            <person name="Berthelot C."/>
            <person name="Parey E."/>
            <person name="Roest Crollius H."/>
            <person name="Montfort J."/>
            <person name="Robinson-Rechavi M."/>
            <person name="Bouchez O."/>
            <person name="Lampietro C."/>
            <person name="Lopez Roques C."/>
            <person name="Donnadieu C."/>
            <person name="Postlethwait J."/>
            <person name="Bobe J."/>
            <person name="Dillon D."/>
            <person name="Chandos A."/>
            <person name="von Hippel F."/>
            <person name="Guiguen Y."/>
        </authorList>
    </citation>
    <scope>NUCLEOTIDE SEQUENCE</scope>
    <source>
        <strain evidence="1">YG-Jan2019</strain>
    </source>
</reference>
<sequence>MDNSGFPRQKTITLVIKTPNQAHGDQTINEVDVEWTVKELKTHLSKVYPNNPVESDQRLIYSGKLLPDHLHVRDIFRKTDLTPTVHLVCAIRSQPRGPLGARPKVREPDHQEAQPSAMLTRTNPEGAAPAVPTDPELRLRRPLVPSAAPQSDTTTSASAEVTSPTFPTYSLYSPQQMLWLQHMYARQYYMLYHAAYTAATSVPLIPAAGPSLPVAPHQAAVAAALPNQGPIDNLPGNQNAQDAAFINPGAANQNLRMNAQGGPVMEDEEDMNRDWLDWVYTGARLGVFLSIVYFYSSLSRLVLVMSSLLLMYLHTAGWFPFRQRALVRGPNNRVPEVIQNQQNQERNPVPPAEDLAGEEARVEAEVGPDEPHTLTAVLVPQHRESIVWTAWIFFKAFFASLIPEAPAVAH</sequence>
<evidence type="ECO:0000313" key="2">
    <source>
        <dbReference type="Proteomes" id="UP001157502"/>
    </source>
</evidence>
<gene>
    <name evidence="1" type="ORF">DPEC_G00166650</name>
</gene>
<organism evidence="1 2">
    <name type="scientific">Dallia pectoralis</name>
    <name type="common">Alaska blackfish</name>
    <dbReference type="NCBI Taxonomy" id="75939"/>
    <lineage>
        <taxon>Eukaryota</taxon>
        <taxon>Metazoa</taxon>
        <taxon>Chordata</taxon>
        <taxon>Craniata</taxon>
        <taxon>Vertebrata</taxon>
        <taxon>Euteleostomi</taxon>
        <taxon>Actinopterygii</taxon>
        <taxon>Neopterygii</taxon>
        <taxon>Teleostei</taxon>
        <taxon>Protacanthopterygii</taxon>
        <taxon>Esociformes</taxon>
        <taxon>Umbridae</taxon>
        <taxon>Dallia</taxon>
    </lineage>
</organism>